<dbReference type="PANTHER" id="PTHR11655">
    <property type="entry name" value="60S/50S RIBOSOMAL PROTEIN L6/L9"/>
    <property type="match status" value="1"/>
</dbReference>
<dbReference type="NCBIfam" id="TIGR03654">
    <property type="entry name" value="L6_bact"/>
    <property type="match status" value="1"/>
</dbReference>
<dbReference type="PANTHER" id="PTHR11655:SF14">
    <property type="entry name" value="LARGE RIBOSOMAL SUBUNIT PROTEIN UL6M"/>
    <property type="match status" value="1"/>
</dbReference>
<dbReference type="PROSITE" id="PS00525">
    <property type="entry name" value="RIBOSOMAL_L6_1"/>
    <property type="match status" value="1"/>
</dbReference>
<dbReference type="Proteomes" id="UP000547058">
    <property type="component" value="Unassembled WGS sequence"/>
</dbReference>
<sequence>MSRVAKKPIDLGKVELNIQSDNVTAKGPKGSLSLAKPEGVVITVENGVATLSTEDVNLVPLTGTVRAILANMVKGVTEGFERKLELVGVGYRAAMQGKDLSLALGFSHPILFVAPEGITITTPTQTEILVQGADKQVVGEVAAKIRAFRKPEPYKGKGVKYSDEVIIRKEAKKA</sequence>
<dbReference type="GO" id="GO:0022625">
    <property type="term" value="C:cytosolic large ribosomal subunit"/>
    <property type="evidence" value="ECO:0007669"/>
    <property type="project" value="UniProtKB-UniRule"/>
</dbReference>
<dbReference type="PIRSF" id="PIRSF002162">
    <property type="entry name" value="Ribosomal_L6"/>
    <property type="match status" value="1"/>
</dbReference>
<dbReference type="GO" id="GO:0002181">
    <property type="term" value="P:cytoplasmic translation"/>
    <property type="evidence" value="ECO:0007669"/>
    <property type="project" value="TreeGrafter"/>
</dbReference>
<dbReference type="RefSeq" id="WP_182342228.1">
    <property type="nucleotide sequence ID" value="NZ_JACGXS010000017.1"/>
</dbReference>
<feature type="domain" description="Large ribosomal subunit protein uL6 alpha-beta" evidence="7">
    <location>
        <begin position="87"/>
        <end position="161"/>
    </location>
</feature>
<protein>
    <recommendedName>
        <fullName evidence="4">Large ribosomal subunit protein uL6</fullName>
    </recommendedName>
</protein>
<dbReference type="InterPro" id="IPR002358">
    <property type="entry name" value="Ribosomal_uL6_CS"/>
</dbReference>
<evidence type="ECO:0000313" key="8">
    <source>
        <dbReference type="EMBL" id="MBA8683799.1"/>
    </source>
</evidence>
<comment type="similarity">
    <text evidence="1 4 5">Belongs to the universal ribosomal protein uL6 family.</text>
</comment>
<evidence type="ECO:0000256" key="5">
    <source>
        <dbReference type="RuleBase" id="RU003869"/>
    </source>
</evidence>
<evidence type="ECO:0000256" key="4">
    <source>
        <dbReference type="HAMAP-Rule" id="MF_01365"/>
    </source>
</evidence>
<keyword evidence="2 4" id="KW-0689">Ribosomal protein</keyword>
<evidence type="ECO:0000259" key="7">
    <source>
        <dbReference type="Pfam" id="PF00347"/>
    </source>
</evidence>
<keyword evidence="4 6" id="KW-0694">RNA-binding</keyword>
<keyword evidence="3 4" id="KW-0687">Ribonucleoprotein</keyword>
<reference evidence="8 9" key="1">
    <citation type="submission" date="2020-08" db="EMBL/GenBank/DDBJ databases">
        <title>Stenotrophomonas tumulicola JCM 30961.</title>
        <authorList>
            <person name="Deng Y."/>
        </authorList>
    </citation>
    <scope>NUCLEOTIDE SEQUENCE [LARGE SCALE GENOMIC DNA]</scope>
    <source>
        <strain evidence="8 9">JCM 30961</strain>
    </source>
</reference>
<dbReference type="SUPFAM" id="SSF56053">
    <property type="entry name" value="Ribosomal protein L6"/>
    <property type="match status" value="2"/>
</dbReference>
<evidence type="ECO:0000256" key="2">
    <source>
        <dbReference type="ARBA" id="ARBA00022980"/>
    </source>
</evidence>
<organism evidence="8 9">
    <name type="scientific">Stenotrophomonas tumulicola</name>
    <dbReference type="NCBI Taxonomy" id="1685415"/>
    <lineage>
        <taxon>Bacteria</taxon>
        <taxon>Pseudomonadati</taxon>
        <taxon>Pseudomonadota</taxon>
        <taxon>Gammaproteobacteria</taxon>
        <taxon>Lysobacterales</taxon>
        <taxon>Lysobacteraceae</taxon>
        <taxon>Stenotrophomonas</taxon>
    </lineage>
</organism>
<dbReference type="Gene3D" id="3.90.930.12">
    <property type="entry name" value="Ribosomal protein L6, alpha-beta domain"/>
    <property type="match status" value="2"/>
</dbReference>
<evidence type="ECO:0000256" key="6">
    <source>
        <dbReference type="RuleBase" id="RU003870"/>
    </source>
</evidence>
<comment type="caution">
    <text evidence="8">The sequence shown here is derived from an EMBL/GenBank/DDBJ whole genome shotgun (WGS) entry which is preliminary data.</text>
</comment>
<dbReference type="AlphaFoldDB" id="A0A7W3FQC3"/>
<name>A0A7W3FQC3_9GAMM</name>
<dbReference type="GO" id="GO:0003735">
    <property type="term" value="F:structural constituent of ribosome"/>
    <property type="evidence" value="ECO:0007669"/>
    <property type="project" value="UniProtKB-UniRule"/>
</dbReference>
<comment type="subunit">
    <text evidence="4">Part of the 50S ribosomal subunit.</text>
</comment>
<evidence type="ECO:0000313" key="9">
    <source>
        <dbReference type="Proteomes" id="UP000547058"/>
    </source>
</evidence>
<dbReference type="InterPro" id="IPR020040">
    <property type="entry name" value="Ribosomal_uL6_a/b-dom"/>
</dbReference>
<dbReference type="GO" id="GO:0019843">
    <property type="term" value="F:rRNA binding"/>
    <property type="evidence" value="ECO:0007669"/>
    <property type="project" value="UniProtKB-UniRule"/>
</dbReference>
<accession>A0A7W3FQC3</accession>
<dbReference type="InterPro" id="IPR000702">
    <property type="entry name" value="Ribosomal_uL6-like"/>
</dbReference>
<keyword evidence="4 6" id="KW-0699">rRNA-binding</keyword>
<proteinExistence type="inferred from homology"/>
<evidence type="ECO:0000256" key="3">
    <source>
        <dbReference type="ARBA" id="ARBA00023274"/>
    </source>
</evidence>
<dbReference type="HAMAP" id="MF_01365_B">
    <property type="entry name" value="Ribosomal_uL6_B"/>
    <property type="match status" value="1"/>
</dbReference>
<dbReference type="EMBL" id="JACGXS010000017">
    <property type="protein sequence ID" value="MBA8683799.1"/>
    <property type="molecule type" value="Genomic_DNA"/>
</dbReference>
<gene>
    <name evidence="4 8" type="primary">rplF</name>
    <name evidence="8" type="ORF">H4O11_18510</name>
</gene>
<dbReference type="InterPro" id="IPR036789">
    <property type="entry name" value="Ribosomal_uL6-like_a/b-dom_sf"/>
</dbReference>
<comment type="function">
    <text evidence="4 6">This protein binds to the 23S rRNA, and is important in its secondary structure. It is located near the subunit interface in the base of the L7/L12 stalk, and near the tRNA binding site of the peptidyltransferase center.</text>
</comment>
<keyword evidence="9" id="KW-1185">Reference proteome</keyword>
<dbReference type="FunFam" id="3.90.930.12:FF:000001">
    <property type="entry name" value="50S ribosomal protein L6"/>
    <property type="match status" value="1"/>
</dbReference>
<evidence type="ECO:0000256" key="1">
    <source>
        <dbReference type="ARBA" id="ARBA00009356"/>
    </source>
</evidence>
<feature type="domain" description="Large ribosomal subunit protein uL6 alpha-beta" evidence="7">
    <location>
        <begin position="13"/>
        <end position="79"/>
    </location>
</feature>
<dbReference type="Pfam" id="PF00347">
    <property type="entry name" value="Ribosomal_L6"/>
    <property type="match status" value="2"/>
</dbReference>
<dbReference type="InterPro" id="IPR019906">
    <property type="entry name" value="Ribosomal_uL6_bac-type"/>
</dbReference>
<dbReference type="PRINTS" id="PR00059">
    <property type="entry name" value="RIBOSOMALL6"/>
</dbReference>